<keyword evidence="2" id="KW-1185">Reference proteome</keyword>
<name>A0A1X2HHJ4_SYNRA</name>
<protein>
    <submittedName>
        <fullName evidence="1">Uncharacterized protein</fullName>
    </submittedName>
</protein>
<organism evidence="1 2">
    <name type="scientific">Syncephalastrum racemosum</name>
    <name type="common">Filamentous fungus</name>
    <dbReference type="NCBI Taxonomy" id="13706"/>
    <lineage>
        <taxon>Eukaryota</taxon>
        <taxon>Fungi</taxon>
        <taxon>Fungi incertae sedis</taxon>
        <taxon>Mucoromycota</taxon>
        <taxon>Mucoromycotina</taxon>
        <taxon>Mucoromycetes</taxon>
        <taxon>Mucorales</taxon>
        <taxon>Syncephalastraceae</taxon>
        <taxon>Syncephalastrum</taxon>
    </lineage>
</organism>
<evidence type="ECO:0000313" key="1">
    <source>
        <dbReference type="EMBL" id="ORY98564.1"/>
    </source>
</evidence>
<proteinExistence type="predicted"/>
<dbReference type="InParanoid" id="A0A1X2HHJ4"/>
<dbReference type="OrthoDB" id="2156793at2759"/>
<dbReference type="AlphaFoldDB" id="A0A1X2HHJ4"/>
<evidence type="ECO:0000313" key="2">
    <source>
        <dbReference type="Proteomes" id="UP000242180"/>
    </source>
</evidence>
<dbReference type="EMBL" id="MCGN01000003">
    <property type="protein sequence ID" value="ORY98564.1"/>
    <property type="molecule type" value="Genomic_DNA"/>
</dbReference>
<gene>
    <name evidence="1" type="ORF">BCR43DRAFT_487747</name>
</gene>
<comment type="caution">
    <text evidence="1">The sequence shown here is derived from an EMBL/GenBank/DDBJ whole genome shotgun (WGS) entry which is preliminary data.</text>
</comment>
<reference evidence="1 2" key="1">
    <citation type="submission" date="2016-07" db="EMBL/GenBank/DDBJ databases">
        <title>Pervasive Adenine N6-methylation of Active Genes in Fungi.</title>
        <authorList>
            <consortium name="DOE Joint Genome Institute"/>
            <person name="Mondo S.J."/>
            <person name="Dannebaum R.O."/>
            <person name="Kuo R.C."/>
            <person name="Labutti K."/>
            <person name="Haridas S."/>
            <person name="Kuo A."/>
            <person name="Salamov A."/>
            <person name="Ahrendt S.R."/>
            <person name="Lipzen A."/>
            <person name="Sullivan W."/>
            <person name="Andreopoulos W.B."/>
            <person name="Clum A."/>
            <person name="Lindquist E."/>
            <person name="Daum C."/>
            <person name="Ramamoorthy G.K."/>
            <person name="Gryganskyi A."/>
            <person name="Culley D."/>
            <person name="Magnuson J.K."/>
            <person name="James T.Y."/>
            <person name="O'Malley M.A."/>
            <person name="Stajich J.E."/>
            <person name="Spatafora J.W."/>
            <person name="Visel A."/>
            <person name="Grigoriev I.V."/>
        </authorList>
    </citation>
    <scope>NUCLEOTIDE SEQUENCE [LARGE SCALE GENOMIC DNA]</scope>
    <source>
        <strain evidence="1 2">NRRL 2496</strain>
    </source>
</reference>
<sequence length="273" mass="32186">MSQTHSAVEVYNLLATCCHDAYNFDVAKFQEEFCWRIWLWLYTEDYESVLFLEWILQDCPLQDSLDIEDALSRTEINETYRSTFLWVSDAFLYLTRIAEVLENDALFDAFLNNAGLHARDLSHDKSTAAIHDFMQRENLSDGIKADIDAILHDKREASFFRDNPIYVEIRELISDEDIFAKVRTIIYENQRIPVKTWPEVLLDIYGHIREGKQDVWDDLVVLLNRLQNERTRRFRSIEEFYRHVLNLANPYILATSAAATKTEKPKSKLIFEM</sequence>
<accession>A0A1X2HHJ4</accession>
<dbReference type="Proteomes" id="UP000242180">
    <property type="component" value="Unassembled WGS sequence"/>
</dbReference>